<dbReference type="EMBL" id="BJFL01000016">
    <property type="protein sequence ID" value="GDY31619.1"/>
    <property type="molecule type" value="Genomic_DNA"/>
</dbReference>
<feature type="transmembrane region" description="Helical" evidence="6">
    <location>
        <begin position="144"/>
        <end position="167"/>
    </location>
</feature>
<dbReference type="InterPro" id="IPR022791">
    <property type="entry name" value="L-PG_synthase/AglD"/>
</dbReference>
<feature type="transmembrane region" description="Helical" evidence="6">
    <location>
        <begin position="104"/>
        <end position="124"/>
    </location>
</feature>
<protein>
    <submittedName>
        <fullName evidence="7">Integral membrane protein</fullName>
    </submittedName>
</protein>
<dbReference type="NCBIfam" id="TIGR00374">
    <property type="entry name" value="flippase-like domain"/>
    <property type="match status" value="1"/>
</dbReference>
<accession>A0A4D4JB54</accession>
<evidence type="ECO:0000256" key="6">
    <source>
        <dbReference type="SAM" id="Phobius"/>
    </source>
</evidence>
<feature type="transmembrane region" description="Helical" evidence="6">
    <location>
        <begin position="749"/>
        <end position="768"/>
    </location>
</feature>
<evidence type="ECO:0000256" key="2">
    <source>
        <dbReference type="ARBA" id="ARBA00022475"/>
    </source>
</evidence>
<sequence>MGERPAMDQPAAAVAEHAPSTMSIGRHPRDVVVLLGAAAVVVLCALVARSGAINPVEVAIYQQVQRIPAASTMVWRVLTWLGGWPGIAVVAAVLLYFRRFRLGLQCAAAGAFAWGLTVVVRGAVGGRSVPGWLLQPAEPHLPAVTGFLFPAGHPAVAAAMVAVAAPYLKARHRGVAWAVVVLVAAADVYLGNNLPLGVFAGAFLGWGIGAIFHLVWGAPGRRTSQPVVCRALRDAGLVPAEVVPLREHLTGPLEFAVTTAEGDRLRVEVVRRMHRRAGPTYRLRRLLASLEVEDEPPLSTTYHEAEHEALVTLFAERAGLRTPPVVLACDTRGSPLLVRRQVEGRRLTELPAEEIDDTLLDAIWAEIATLGRARIAHHDLRAKNFLVDTRGRPWVLNLTFGRIGATQARVAQDVAEALVSLASIVGVERAVASACRALPVEMLEQALEYLQPLALPRRIRSQFGQDRYLLPDLRETLAERTGRPIPGFRAPVRPRTVVTLLLFGAAVYTLLPQLSSMRAVVDSLWRANWVWLVVATVTGLVAIVPAAISVQGSSPTPLPFWRTTVVQVAAAFTGRTTPGGIGFFGINISFMERLGVRRSQAVGVTMLNLSATGAVGVVWCVLGALGVGSLGLLRGVSIPHGWPVLVGVGGALVVAGAVLGSPFGRRHFNRTLLPVLRDLLDTVRQPVRALQLFGGAAAYLGISGLGLATSLAAFDSHVPWLAVLVVFVVGQTLGHIAPIPGGLGAVEALMVAGLTALGIPPTAAVAAVLASRLLTYWLPVLPGIAAFRYLQHHGIV</sequence>
<keyword evidence="4 6" id="KW-1133">Transmembrane helix</keyword>
<keyword evidence="2" id="KW-1003">Cell membrane</keyword>
<feature type="transmembrane region" description="Helical" evidence="6">
    <location>
        <begin position="73"/>
        <end position="97"/>
    </location>
</feature>
<proteinExistence type="predicted"/>
<keyword evidence="5 6" id="KW-0472">Membrane</keyword>
<feature type="transmembrane region" description="Helical" evidence="6">
    <location>
        <begin position="601"/>
        <end position="628"/>
    </location>
</feature>
<feature type="transmembrane region" description="Helical" evidence="6">
    <location>
        <begin position="31"/>
        <end position="53"/>
    </location>
</feature>
<evidence type="ECO:0000256" key="1">
    <source>
        <dbReference type="ARBA" id="ARBA00004651"/>
    </source>
</evidence>
<dbReference type="PANTHER" id="PTHR39087">
    <property type="entry name" value="UPF0104 MEMBRANE PROTEIN MJ1595"/>
    <property type="match status" value="1"/>
</dbReference>
<gene>
    <name evidence="7" type="ORF">GTS_32520</name>
</gene>
<organism evidence="7 8">
    <name type="scientific">Gandjariella thermophila</name>
    <dbReference type="NCBI Taxonomy" id="1931992"/>
    <lineage>
        <taxon>Bacteria</taxon>
        <taxon>Bacillati</taxon>
        <taxon>Actinomycetota</taxon>
        <taxon>Actinomycetes</taxon>
        <taxon>Pseudonocardiales</taxon>
        <taxon>Pseudonocardiaceae</taxon>
        <taxon>Gandjariella</taxon>
    </lineage>
</organism>
<evidence type="ECO:0000256" key="5">
    <source>
        <dbReference type="ARBA" id="ARBA00023136"/>
    </source>
</evidence>
<evidence type="ECO:0000313" key="7">
    <source>
        <dbReference type="EMBL" id="GDY31619.1"/>
    </source>
</evidence>
<dbReference type="Pfam" id="PF03706">
    <property type="entry name" value="LPG_synthase_TM"/>
    <property type="match status" value="1"/>
</dbReference>
<feature type="transmembrane region" description="Helical" evidence="6">
    <location>
        <begin position="196"/>
        <end position="216"/>
    </location>
</feature>
<name>A0A4D4JB54_9PSEU</name>
<dbReference type="RefSeq" id="WP_137814691.1">
    <property type="nucleotide sequence ID" value="NZ_BJFL01000016.1"/>
</dbReference>
<feature type="transmembrane region" description="Helical" evidence="6">
    <location>
        <begin position="720"/>
        <end position="737"/>
    </location>
</feature>
<comment type="subcellular location">
    <subcellularLocation>
        <location evidence="1">Cell membrane</location>
        <topology evidence="1">Multi-pass membrane protein</topology>
    </subcellularLocation>
</comment>
<dbReference type="InterPro" id="IPR036938">
    <property type="entry name" value="PAP2/HPO_sf"/>
</dbReference>
<feature type="transmembrane region" description="Helical" evidence="6">
    <location>
        <begin position="529"/>
        <end position="550"/>
    </location>
</feature>
<feature type="transmembrane region" description="Helical" evidence="6">
    <location>
        <begin position="640"/>
        <end position="660"/>
    </location>
</feature>
<dbReference type="PANTHER" id="PTHR39087:SF2">
    <property type="entry name" value="UPF0104 MEMBRANE PROTEIN MJ1595"/>
    <property type="match status" value="1"/>
</dbReference>
<feature type="transmembrane region" description="Helical" evidence="6">
    <location>
        <begin position="174"/>
        <end position="190"/>
    </location>
</feature>
<dbReference type="SUPFAM" id="SSF48317">
    <property type="entry name" value="Acid phosphatase/Vanadium-dependent haloperoxidase"/>
    <property type="match status" value="1"/>
</dbReference>
<dbReference type="Proteomes" id="UP000298860">
    <property type="component" value="Unassembled WGS sequence"/>
</dbReference>
<dbReference type="OrthoDB" id="5242664at2"/>
<evidence type="ECO:0000256" key="4">
    <source>
        <dbReference type="ARBA" id="ARBA00022989"/>
    </source>
</evidence>
<comment type="caution">
    <text evidence="7">The sequence shown here is derived from an EMBL/GenBank/DDBJ whole genome shotgun (WGS) entry which is preliminary data.</text>
</comment>
<reference evidence="8" key="1">
    <citation type="submission" date="2019-04" db="EMBL/GenBank/DDBJ databases">
        <title>Draft genome sequence of Pseudonocardiaceae bacterium SL3-2-4.</title>
        <authorList>
            <person name="Ningsih F."/>
            <person name="Yokota A."/>
            <person name="Sakai Y."/>
            <person name="Nanatani K."/>
            <person name="Yabe S."/>
            <person name="Oetari A."/>
            <person name="Sjamsuridzal W."/>
        </authorList>
    </citation>
    <scope>NUCLEOTIDE SEQUENCE [LARGE SCALE GENOMIC DNA]</scope>
    <source>
        <strain evidence="8">SL3-2-4</strain>
    </source>
</reference>
<evidence type="ECO:0000313" key="8">
    <source>
        <dbReference type="Proteomes" id="UP000298860"/>
    </source>
</evidence>
<dbReference type="InterPro" id="IPR011009">
    <property type="entry name" value="Kinase-like_dom_sf"/>
</dbReference>
<dbReference type="SUPFAM" id="SSF56112">
    <property type="entry name" value="Protein kinase-like (PK-like)"/>
    <property type="match status" value="1"/>
</dbReference>
<evidence type="ECO:0000256" key="3">
    <source>
        <dbReference type="ARBA" id="ARBA00022692"/>
    </source>
</evidence>
<keyword evidence="8" id="KW-1185">Reference proteome</keyword>
<dbReference type="AlphaFoldDB" id="A0A4D4JB54"/>
<feature type="transmembrane region" description="Helical" evidence="6">
    <location>
        <begin position="692"/>
        <end position="714"/>
    </location>
</feature>
<dbReference type="GO" id="GO:0005886">
    <property type="term" value="C:plasma membrane"/>
    <property type="evidence" value="ECO:0007669"/>
    <property type="project" value="UniProtKB-SubCell"/>
</dbReference>
<keyword evidence="3 6" id="KW-0812">Transmembrane</keyword>
<dbReference type="Gene3D" id="1.20.144.10">
    <property type="entry name" value="Phosphatidic acid phosphatase type 2/haloperoxidase"/>
    <property type="match status" value="1"/>
</dbReference>